<dbReference type="AlphaFoldDB" id="A0A140L6K0"/>
<proteinExistence type="predicted"/>
<evidence type="ECO:0000313" key="3">
    <source>
        <dbReference type="Proteomes" id="UP000070456"/>
    </source>
</evidence>
<dbReference type="SUPFAM" id="SSF53448">
    <property type="entry name" value="Nucleotide-diphospho-sugar transferases"/>
    <property type="match status" value="1"/>
</dbReference>
<sequence>MIYTVVPVKNEENKIGQTLEMLLSTKSDKIIVILNGCEDNSLEVVKNFNAPSMEAVYFNKPLGMDVPRAAGAWIARKEDAEGVVFVDGDMNGDIAGHINALIKGLREEKIDMALTNCYPEETAKSSMAKMLLSFRKQLNLELGIYDKIGYANPSHGPHGVSRRLLEKVPIVEFAIPPVVLAMAVKNNFNISASAAIPAALLQSTTRDEFHAHQIAKTIIGDCIEAVQFYKGKERTRGYDGIIFTGYHKNRRFDLLDAFMAVSG</sequence>
<dbReference type="Pfam" id="PF00535">
    <property type="entry name" value="Glycos_transf_2"/>
    <property type="match status" value="1"/>
</dbReference>
<accession>A0A140L6K0</accession>
<dbReference type="STRING" id="520762.AN619_11320"/>
<dbReference type="InterPro" id="IPR029044">
    <property type="entry name" value="Nucleotide-diphossugar_trans"/>
</dbReference>
<comment type="caution">
    <text evidence="2">The sequence shown here is derived from an EMBL/GenBank/DDBJ whole genome shotgun (WGS) entry which is preliminary data.</text>
</comment>
<protein>
    <recommendedName>
        <fullName evidence="1">Glycosyltransferase 2-like domain-containing protein</fullName>
    </recommendedName>
</protein>
<dbReference type="CDD" id="cd00761">
    <property type="entry name" value="Glyco_tranf_GTA_type"/>
    <property type="match status" value="1"/>
</dbReference>
<organism evidence="2 3">
    <name type="scientific">Thermotalea metallivorans</name>
    <dbReference type="NCBI Taxonomy" id="520762"/>
    <lineage>
        <taxon>Bacteria</taxon>
        <taxon>Bacillati</taxon>
        <taxon>Bacillota</taxon>
        <taxon>Clostridia</taxon>
        <taxon>Peptostreptococcales</taxon>
        <taxon>Thermotaleaceae</taxon>
        <taxon>Thermotalea</taxon>
    </lineage>
</organism>
<feature type="domain" description="Glycosyltransferase 2-like" evidence="1">
    <location>
        <begin position="5"/>
        <end position="166"/>
    </location>
</feature>
<name>A0A140L6K0_9FIRM</name>
<dbReference type="OrthoDB" id="2902148at2"/>
<evidence type="ECO:0000259" key="1">
    <source>
        <dbReference type="Pfam" id="PF00535"/>
    </source>
</evidence>
<dbReference type="Gene3D" id="3.90.550.10">
    <property type="entry name" value="Spore Coat Polysaccharide Biosynthesis Protein SpsA, Chain A"/>
    <property type="match status" value="1"/>
</dbReference>
<dbReference type="Proteomes" id="UP000070456">
    <property type="component" value="Unassembled WGS sequence"/>
</dbReference>
<evidence type="ECO:0000313" key="2">
    <source>
        <dbReference type="EMBL" id="KXG76175.1"/>
    </source>
</evidence>
<dbReference type="InterPro" id="IPR001173">
    <property type="entry name" value="Glyco_trans_2-like"/>
</dbReference>
<dbReference type="RefSeq" id="WP_068555613.1">
    <property type="nucleotide sequence ID" value="NZ_LOEE01000028.1"/>
</dbReference>
<keyword evidence="3" id="KW-1185">Reference proteome</keyword>
<gene>
    <name evidence="2" type="ORF">AN619_11320</name>
</gene>
<reference evidence="2 3" key="1">
    <citation type="submission" date="2015-12" db="EMBL/GenBank/DDBJ databases">
        <title>Draft genome sequence of the thermoanaerobe Thermotalea metallivorans, an isolate from the runoff channel of the Great Artesian Basin, Australia.</title>
        <authorList>
            <person name="Patel B.K."/>
        </authorList>
    </citation>
    <scope>NUCLEOTIDE SEQUENCE [LARGE SCALE GENOMIC DNA]</scope>
    <source>
        <strain evidence="2 3">B2-1</strain>
    </source>
</reference>
<dbReference type="EMBL" id="LOEE01000028">
    <property type="protein sequence ID" value="KXG76175.1"/>
    <property type="molecule type" value="Genomic_DNA"/>
</dbReference>